<gene>
    <name evidence="2" type="ORF">B0H17DRAFT_1193248</name>
</gene>
<name>A0AAD7GUH3_MYCRO</name>
<evidence type="ECO:0000313" key="2">
    <source>
        <dbReference type="EMBL" id="KAJ7705593.1"/>
    </source>
</evidence>
<protein>
    <submittedName>
        <fullName evidence="2">Uncharacterized protein</fullName>
    </submittedName>
</protein>
<accession>A0AAD7GUH3</accession>
<sequence length="306" mass="35040">MKLTVRIKYAPYKAKDLAEMNKHELMEILRSDLDRFKLPHPPTMNVRDTSCGVEFFWITHNGSPLFKAALRAFEIVNPRDFRRTFVMRSGREIEELKEKCFVDDMTMESENSVKMYGSPSPEKRERSPRLSRRSESPRRPLGPYNGSARNNWRDRHSGPKYIPMQFKRVNYADSDYSDSRSSTCDEGRVPQDQAAKTSSIVARLVREYLDVYSAIRNAAGRGVSAEEKLASLGAKIPDEQSFFGASESDLNLSEQVRQMELIMAHERAKLKLAEKILEDVLRECDTPVVIPELLKLVLSRDECAAV</sequence>
<evidence type="ECO:0000256" key="1">
    <source>
        <dbReference type="SAM" id="MobiDB-lite"/>
    </source>
</evidence>
<feature type="region of interest" description="Disordered" evidence="1">
    <location>
        <begin position="111"/>
        <end position="159"/>
    </location>
</feature>
<dbReference type="AlphaFoldDB" id="A0AAD7GUH3"/>
<comment type="caution">
    <text evidence="2">The sequence shown here is derived from an EMBL/GenBank/DDBJ whole genome shotgun (WGS) entry which is preliminary data.</text>
</comment>
<evidence type="ECO:0000313" key="3">
    <source>
        <dbReference type="Proteomes" id="UP001221757"/>
    </source>
</evidence>
<reference evidence="2" key="1">
    <citation type="submission" date="2023-03" db="EMBL/GenBank/DDBJ databases">
        <title>Massive genome expansion in bonnet fungi (Mycena s.s.) driven by repeated elements and novel gene families across ecological guilds.</title>
        <authorList>
            <consortium name="Lawrence Berkeley National Laboratory"/>
            <person name="Harder C.B."/>
            <person name="Miyauchi S."/>
            <person name="Viragh M."/>
            <person name="Kuo A."/>
            <person name="Thoen E."/>
            <person name="Andreopoulos B."/>
            <person name="Lu D."/>
            <person name="Skrede I."/>
            <person name="Drula E."/>
            <person name="Henrissat B."/>
            <person name="Morin E."/>
            <person name="Kohler A."/>
            <person name="Barry K."/>
            <person name="LaButti K."/>
            <person name="Morin E."/>
            <person name="Salamov A."/>
            <person name="Lipzen A."/>
            <person name="Mereny Z."/>
            <person name="Hegedus B."/>
            <person name="Baldrian P."/>
            <person name="Stursova M."/>
            <person name="Weitz H."/>
            <person name="Taylor A."/>
            <person name="Grigoriev I.V."/>
            <person name="Nagy L.G."/>
            <person name="Martin F."/>
            <person name="Kauserud H."/>
        </authorList>
    </citation>
    <scope>NUCLEOTIDE SEQUENCE</scope>
    <source>
        <strain evidence="2">CBHHK067</strain>
    </source>
</reference>
<organism evidence="2 3">
    <name type="scientific">Mycena rosella</name>
    <name type="common">Pink bonnet</name>
    <name type="synonym">Agaricus rosellus</name>
    <dbReference type="NCBI Taxonomy" id="1033263"/>
    <lineage>
        <taxon>Eukaryota</taxon>
        <taxon>Fungi</taxon>
        <taxon>Dikarya</taxon>
        <taxon>Basidiomycota</taxon>
        <taxon>Agaricomycotina</taxon>
        <taxon>Agaricomycetes</taxon>
        <taxon>Agaricomycetidae</taxon>
        <taxon>Agaricales</taxon>
        <taxon>Marasmiineae</taxon>
        <taxon>Mycenaceae</taxon>
        <taxon>Mycena</taxon>
    </lineage>
</organism>
<dbReference type="EMBL" id="JARKIE010000008">
    <property type="protein sequence ID" value="KAJ7705593.1"/>
    <property type="molecule type" value="Genomic_DNA"/>
</dbReference>
<keyword evidence="3" id="KW-1185">Reference proteome</keyword>
<proteinExistence type="predicted"/>
<dbReference type="Proteomes" id="UP001221757">
    <property type="component" value="Unassembled WGS sequence"/>
</dbReference>
<feature type="compositionally biased region" description="Basic and acidic residues" evidence="1">
    <location>
        <begin position="121"/>
        <end position="138"/>
    </location>
</feature>